<dbReference type="PANTHER" id="PTHR43968">
    <property type="match status" value="1"/>
</dbReference>
<dbReference type="InterPro" id="IPR050983">
    <property type="entry name" value="GST_Omega/HSP26"/>
</dbReference>
<proteinExistence type="predicted"/>
<dbReference type="Pfam" id="PF13417">
    <property type="entry name" value="GST_N_3"/>
    <property type="match status" value="1"/>
</dbReference>
<evidence type="ECO:0000313" key="3">
    <source>
        <dbReference type="Proteomes" id="UP000571084"/>
    </source>
</evidence>
<evidence type="ECO:0000313" key="2">
    <source>
        <dbReference type="EMBL" id="MBB5201191.1"/>
    </source>
</evidence>
<dbReference type="CDD" id="cd00570">
    <property type="entry name" value="GST_N_family"/>
    <property type="match status" value="1"/>
</dbReference>
<dbReference type="Gene3D" id="3.40.30.110">
    <property type="match status" value="2"/>
</dbReference>
<dbReference type="EMBL" id="JACHHQ010000006">
    <property type="protein sequence ID" value="MBB5201191.1"/>
    <property type="molecule type" value="Genomic_DNA"/>
</dbReference>
<protein>
    <submittedName>
        <fullName evidence="2">Glutathione S-transferase</fullName>
    </submittedName>
</protein>
<keyword evidence="3" id="KW-1185">Reference proteome</keyword>
<dbReference type="GO" id="GO:0005737">
    <property type="term" value="C:cytoplasm"/>
    <property type="evidence" value="ECO:0007669"/>
    <property type="project" value="TreeGrafter"/>
</dbReference>
<reference evidence="2 3" key="1">
    <citation type="submission" date="2020-08" db="EMBL/GenBank/DDBJ databases">
        <title>Genomic Encyclopedia of Type Strains, Phase IV (KMG-IV): sequencing the most valuable type-strain genomes for metagenomic binning, comparative biology and taxonomic classification.</title>
        <authorList>
            <person name="Goeker M."/>
        </authorList>
    </citation>
    <scope>NUCLEOTIDE SEQUENCE [LARGE SCALE GENOMIC DNA]</scope>
    <source>
        <strain evidence="2 3">DSM 23240</strain>
    </source>
</reference>
<dbReference type="AlphaFoldDB" id="A0A840RXC2"/>
<comment type="caution">
    <text evidence="2">The sequence shown here is derived from an EMBL/GenBank/DDBJ whole genome shotgun (WGS) entry which is preliminary data.</text>
</comment>
<dbReference type="CDD" id="cd00299">
    <property type="entry name" value="GST_C_family"/>
    <property type="match status" value="1"/>
</dbReference>
<organism evidence="2 3">
    <name type="scientific">Glaciimonas immobilis</name>
    <dbReference type="NCBI Taxonomy" id="728004"/>
    <lineage>
        <taxon>Bacteria</taxon>
        <taxon>Pseudomonadati</taxon>
        <taxon>Pseudomonadota</taxon>
        <taxon>Betaproteobacteria</taxon>
        <taxon>Burkholderiales</taxon>
        <taxon>Oxalobacteraceae</taxon>
        <taxon>Glaciimonas</taxon>
    </lineage>
</organism>
<gene>
    <name evidence="2" type="ORF">HNR39_003040</name>
</gene>
<dbReference type="PANTHER" id="PTHR43968:SF6">
    <property type="entry name" value="GLUTATHIONE S-TRANSFERASE OMEGA"/>
    <property type="match status" value="1"/>
</dbReference>
<keyword evidence="2" id="KW-0808">Transferase</keyword>
<dbReference type="SUPFAM" id="SSF52833">
    <property type="entry name" value="Thioredoxin-like"/>
    <property type="match status" value="1"/>
</dbReference>
<dbReference type="InterPro" id="IPR036249">
    <property type="entry name" value="Thioredoxin-like_sf"/>
</dbReference>
<dbReference type="PROSITE" id="PS50404">
    <property type="entry name" value="GST_NTER"/>
    <property type="match status" value="1"/>
</dbReference>
<feature type="domain" description="GST N-terminal" evidence="1">
    <location>
        <begin position="2"/>
        <end position="81"/>
    </location>
</feature>
<dbReference type="InterPro" id="IPR004045">
    <property type="entry name" value="Glutathione_S-Trfase_N"/>
</dbReference>
<dbReference type="GO" id="GO:0016740">
    <property type="term" value="F:transferase activity"/>
    <property type="evidence" value="ECO:0007669"/>
    <property type="project" value="UniProtKB-KW"/>
</dbReference>
<accession>A0A840RXC2</accession>
<name>A0A840RXC2_9BURK</name>
<dbReference type="InterPro" id="IPR036282">
    <property type="entry name" value="Glutathione-S-Trfase_C_sf"/>
</dbReference>
<dbReference type="RefSeq" id="WP_168056690.1">
    <property type="nucleotide sequence ID" value="NZ_JAAOZT010000012.1"/>
</dbReference>
<dbReference type="Proteomes" id="UP000571084">
    <property type="component" value="Unassembled WGS sequence"/>
</dbReference>
<dbReference type="SUPFAM" id="SSF47616">
    <property type="entry name" value="GST C-terminal domain-like"/>
    <property type="match status" value="1"/>
</dbReference>
<evidence type="ECO:0000259" key="1">
    <source>
        <dbReference type="PROSITE" id="PS50404"/>
    </source>
</evidence>
<sequence length="312" mass="34088">MADLILHHFLISPFSEKVRLVLGYKQLAWKSVIVPGTMPKPDVVALTGGYRKTPFMQIGADIYCDSTLICEVLEQVQPEPTLYPRGTKGLAQTLAQWADSTLFWSVLAPPRNTGYMLAGMGDDAAAQFAQDRDAMKGAMLRLRAADAAAACKAYLLRLSGMLVTQPFLLGEAPCIADFSVYHSLWFSHQFTPLVAEMLDQSPKIICWMQRMALLGHGQMTPIDAAQAIAAAASAEPLTLGQGHLSDNIFQDEHGIPLGSRVTITAESFGPESTEGILVAATRSHFSLRRHDDRVGVVHVHFPRIGYVLNQVT</sequence>